<gene>
    <name evidence="1" type="ORF">GCM10009665_04760</name>
</gene>
<dbReference type="Pfam" id="PF13646">
    <property type="entry name" value="HEAT_2"/>
    <property type="match status" value="1"/>
</dbReference>
<proteinExistence type="predicted"/>
<protein>
    <recommendedName>
        <fullName evidence="3">HEAT repeat protein</fullName>
    </recommendedName>
</protein>
<reference evidence="1 2" key="1">
    <citation type="journal article" date="2019" name="Int. J. Syst. Evol. Microbiol.">
        <title>The Global Catalogue of Microorganisms (GCM) 10K type strain sequencing project: providing services to taxonomists for standard genome sequencing and annotation.</title>
        <authorList>
            <consortium name="The Broad Institute Genomics Platform"/>
            <consortium name="The Broad Institute Genome Sequencing Center for Infectious Disease"/>
            <person name="Wu L."/>
            <person name="Ma J."/>
        </authorList>
    </citation>
    <scope>NUCLEOTIDE SEQUENCE [LARGE SCALE GENOMIC DNA]</scope>
    <source>
        <strain evidence="1 2">JCM 13004</strain>
    </source>
</reference>
<dbReference type="InterPro" id="IPR011989">
    <property type="entry name" value="ARM-like"/>
</dbReference>
<dbReference type="InterPro" id="IPR016024">
    <property type="entry name" value="ARM-type_fold"/>
</dbReference>
<sequence>MTLPAPTDPDLDLHPGALVTQACARLGRRTVTTWCVDLLAGRVAPDDPRQPSLGWIGGRPATAALRTGRLARPEQNHWPRVWAVRALRYAWTPEAAPAVVRALTDSSWRVRETAAKLALIHELADSVEPLAALTTDRVARVRGAALRGLGALSESEHAELIRSALDDPEPAVALAARRALAELCHRLDREL</sequence>
<evidence type="ECO:0000313" key="2">
    <source>
        <dbReference type="Proteomes" id="UP001500037"/>
    </source>
</evidence>
<comment type="caution">
    <text evidence="1">The sequence shown here is derived from an EMBL/GenBank/DDBJ whole genome shotgun (WGS) entry which is preliminary data.</text>
</comment>
<dbReference type="EMBL" id="BAAALF010000004">
    <property type="protein sequence ID" value="GAA1217921.1"/>
    <property type="molecule type" value="Genomic_DNA"/>
</dbReference>
<dbReference type="Gene3D" id="1.25.10.10">
    <property type="entry name" value="Leucine-rich Repeat Variant"/>
    <property type="match status" value="1"/>
</dbReference>
<name>A0ABN1VP08_9ACTN</name>
<evidence type="ECO:0008006" key="3">
    <source>
        <dbReference type="Google" id="ProtNLM"/>
    </source>
</evidence>
<dbReference type="Proteomes" id="UP001500037">
    <property type="component" value="Unassembled WGS sequence"/>
</dbReference>
<organism evidence="1 2">
    <name type="scientific">Kitasatospora nipponensis</name>
    <dbReference type="NCBI Taxonomy" id="258049"/>
    <lineage>
        <taxon>Bacteria</taxon>
        <taxon>Bacillati</taxon>
        <taxon>Actinomycetota</taxon>
        <taxon>Actinomycetes</taxon>
        <taxon>Kitasatosporales</taxon>
        <taxon>Streptomycetaceae</taxon>
        <taxon>Kitasatospora</taxon>
    </lineage>
</organism>
<dbReference type="RefSeq" id="WP_344438431.1">
    <property type="nucleotide sequence ID" value="NZ_BAAALF010000004.1"/>
</dbReference>
<keyword evidence="2" id="KW-1185">Reference proteome</keyword>
<dbReference type="SUPFAM" id="SSF48371">
    <property type="entry name" value="ARM repeat"/>
    <property type="match status" value="1"/>
</dbReference>
<accession>A0ABN1VP08</accession>
<evidence type="ECO:0000313" key="1">
    <source>
        <dbReference type="EMBL" id="GAA1217921.1"/>
    </source>
</evidence>